<keyword evidence="10" id="KW-1133">Transmembrane helix</keyword>
<dbReference type="Pfam" id="PF08473">
    <property type="entry name" value="VGCC_alpha2"/>
    <property type="match status" value="2"/>
</dbReference>
<keyword evidence="8" id="KW-0106">Calcium</keyword>
<evidence type="ECO:0000313" key="19">
    <source>
        <dbReference type="Proteomes" id="UP000655588"/>
    </source>
</evidence>
<evidence type="ECO:0000313" key="18">
    <source>
        <dbReference type="EMBL" id="KAF3422668.1"/>
    </source>
</evidence>
<dbReference type="SMART" id="SM00327">
    <property type="entry name" value="VWA"/>
    <property type="match status" value="2"/>
</dbReference>
<evidence type="ECO:0000256" key="7">
    <source>
        <dbReference type="ARBA" id="ARBA00022729"/>
    </source>
</evidence>
<keyword evidence="7" id="KW-0732">Signal</keyword>
<dbReference type="InterPro" id="IPR013608">
    <property type="entry name" value="VWA_N"/>
</dbReference>
<reference evidence="18" key="1">
    <citation type="submission" date="2019-11" db="EMBL/GenBank/DDBJ databases">
        <title>The nuclear and mitochondrial genomes of Frieseomelitta varia - a highly eusocial stingless bee (Meliponini) with a permanently sterile worker caste.</title>
        <authorList>
            <person name="Freitas F.C.P."/>
            <person name="Lourenco A.P."/>
            <person name="Nunes F.M.F."/>
            <person name="Paschoal A.R."/>
            <person name="Abreu F.C.P."/>
            <person name="Barbin F.O."/>
            <person name="Bataglia L."/>
            <person name="Cardoso-Junior C.A.M."/>
            <person name="Cervoni M.S."/>
            <person name="Silva S.R."/>
            <person name="Dalarmi F."/>
            <person name="Del Lama M.A."/>
            <person name="Depintor T.S."/>
            <person name="Ferreira K.M."/>
            <person name="Goria P.S."/>
            <person name="Jaskot M.C."/>
            <person name="Lago D.C."/>
            <person name="Luna-Lucena D."/>
            <person name="Moda L.M."/>
            <person name="Nascimento L."/>
            <person name="Pedrino M."/>
            <person name="Rabico F.O."/>
            <person name="Sanches F.C."/>
            <person name="Santos D.E."/>
            <person name="Santos C.G."/>
            <person name="Vieira J."/>
            <person name="Lopes T.F."/>
            <person name="Barchuk A.R."/>
            <person name="Hartfelder K."/>
            <person name="Simoes Z.L.P."/>
            <person name="Bitondi M.M.G."/>
            <person name="Pinheiro D.G."/>
        </authorList>
    </citation>
    <scope>NUCLEOTIDE SEQUENCE</scope>
    <source>
        <strain evidence="18">USP_RPSP 00005682</strain>
        <tissue evidence="18">Whole individual</tissue>
    </source>
</reference>
<dbReference type="EMBL" id="WNWW01000662">
    <property type="protein sequence ID" value="KAF3422668.1"/>
    <property type="molecule type" value="Genomic_DNA"/>
</dbReference>
<evidence type="ECO:0000256" key="3">
    <source>
        <dbReference type="ARBA" id="ARBA00022568"/>
    </source>
</evidence>
<evidence type="ECO:0000256" key="5">
    <source>
        <dbReference type="ARBA" id="ARBA00022692"/>
    </source>
</evidence>
<evidence type="ECO:0000256" key="15">
    <source>
        <dbReference type="ARBA" id="ARBA00023303"/>
    </source>
</evidence>
<accession>A0A833W6U0</accession>
<feature type="region of interest" description="Disordered" evidence="16">
    <location>
        <begin position="1823"/>
        <end position="1854"/>
    </location>
</feature>
<dbReference type="FunFam" id="3.30.450.20:FF:000057">
    <property type="entry name" value="Voltage-dependent calcium channel subunit alpha-2/delta-4"/>
    <property type="match status" value="2"/>
</dbReference>
<dbReference type="InterPro" id="IPR013680">
    <property type="entry name" value="VDCC_a2/dsu"/>
</dbReference>
<keyword evidence="3" id="KW-0109">Calcium transport</keyword>
<dbReference type="Gene3D" id="3.30.450.20">
    <property type="entry name" value="PAS domain"/>
    <property type="match status" value="2"/>
</dbReference>
<feature type="domain" description="VWFA" evidence="17">
    <location>
        <begin position="143"/>
        <end position="341"/>
    </location>
</feature>
<protein>
    <recommendedName>
        <fullName evidence="17">VWFA domain-containing protein</fullName>
    </recommendedName>
</protein>
<dbReference type="InterPro" id="IPR051173">
    <property type="entry name" value="Ca_channel_alpha-2/delta"/>
</dbReference>
<dbReference type="Pfam" id="PF08399">
    <property type="entry name" value="VWA_N"/>
    <property type="match status" value="2"/>
</dbReference>
<evidence type="ECO:0000256" key="11">
    <source>
        <dbReference type="ARBA" id="ARBA00023065"/>
    </source>
</evidence>
<evidence type="ECO:0000256" key="4">
    <source>
        <dbReference type="ARBA" id="ARBA00022673"/>
    </source>
</evidence>
<dbReference type="InterPro" id="IPR036465">
    <property type="entry name" value="vWFA_dom_sf"/>
</dbReference>
<keyword evidence="5" id="KW-0812">Transmembrane</keyword>
<dbReference type="PANTHER" id="PTHR10166:SF63">
    <property type="entry name" value="STRAIGHTJACKET, ISOFORM C"/>
    <property type="match status" value="1"/>
</dbReference>
<dbReference type="PROSITE" id="PS50234">
    <property type="entry name" value="VWFA"/>
    <property type="match status" value="2"/>
</dbReference>
<dbReference type="Pfam" id="PF13519">
    <property type="entry name" value="VWA_2"/>
    <property type="match status" value="2"/>
</dbReference>
<keyword evidence="2" id="KW-0813">Transport</keyword>
<dbReference type="Gene3D" id="3.40.50.410">
    <property type="entry name" value="von Willebrand factor, type A domain"/>
    <property type="match status" value="2"/>
</dbReference>
<dbReference type="GO" id="GO:0005245">
    <property type="term" value="F:voltage-gated calcium channel activity"/>
    <property type="evidence" value="ECO:0007669"/>
    <property type="project" value="TreeGrafter"/>
</dbReference>
<dbReference type="GO" id="GO:0005891">
    <property type="term" value="C:voltage-gated calcium channel complex"/>
    <property type="evidence" value="ECO:0007669"/>
    <property type="project" value="TreeGrafter"/>
</dbReference>
<evidence type="ECO:0000256" key="6">
    <source>
        <dbReference type="ARBA" id="ARBA00022723"/>
    </source>
</evidence>
<dbReference type="GO" id="GO:0046872">
    <property type="term" value="F:metal ion binding"/>
    <property type="evidence" value="ECO:0007669"/>
    <property type="project" value="UniProtKB-KW"/>
</dbReference>
<organism evidence="18 19">
    <name type="scientific">Frieseomelitta varia</name>
    <dbReference type="NCBI Taxonomy" id="561572"/>
    <lineage>
        <taxon>Eukaryota</taxon>
        <taxon>Metazoa</taxon>
        <taxon>Ecdysozoa</taxon>
        <taxon>Arthropoda</taxon>
        <taxon>Hexapoda</taxon>
        <taxon>Insecta</taxon>
        <taxon>Pterygota</taxon>
        <taxon>Neoptera</taxon>
        <taxon>Endopterygota</taxon>
        <taxon>Hymenoptera</taxon>
        <taxon>Apocrita</taxon>
        <taxon>Aculeata</taxon>
        <taxon>Apoidea</taxon>
        <taxon>Anthophila</taxon>
        <taxon>Apidae</taxon>
        <taxon>Frieseomelitta</taxon>
    </lineage>
</organism>
<keyword evidence="11" id="KW-0406">Ion transport</keyword>
<keyword evidence="12" id="KW-0472">Membrane</keyword>
<proteinExistence type="predicted"/>
<evidence type="ECO:0000256" key="8">
    <source>
        <dbReference type="ARBA" id="ARBA00022837"/>
    </source>
</evidence>
<evidence type="ECO:0000256" key="12">
    <source>
        <dbReference type="ARBA" id="ARBA00023136"/>
    </source>
</evidence>
<dbReference type="FunFam" id="3.40.50.410:FF:000007">
    <property type="entry name" value="Calcium voltage-gated channel auxiliary subunit alpha2delta 3"/>
    <property type="match status" value="1"/>
</dbReference>
<evidence type="ECO:0000256" key="1">
    <source>
        <dbReference type="ARBA" id="ARBA00004479"/>
    </source>
</evidence>
<dbReference type="CDD" id="cd01463">
    <property type="entry name" value="vWA_VGCC_like"/>
    <property type="match status" value="2"/>
</dbReference>
<evidence type="ECO:0000259" key="17">
    <source>
        <dbReference type="PROSITE" id="PS50234"/>
    </source>
</evidence>
<keyword evidence="4" id="KW-0107">Calcium channel</keyword>
<feature type="domain" description="VWFA" evidence="17">
    <location>
        <begin position="1298"/>
        <end position="1490"/>
    </location>
</feature>
<comment type="subcellular location">
    <subcellularLocation>
        <location evidence="1">Membrane</location>
        <topology evidence="1">Single-pass type I membrane protein</topology>
    </subcellularLocation>
</comment>
<comment type="caution">
    <text evidence="18">The sequence shown here is derived from an EMBL/GenBank/DDBJ whole genome shotgun (WGS) entry which is preliminary data.</text>
</comment>
<sequence>MLHTYEIHNMIIENICRVIELTADSHFYNIPVNTSFSSVHIPTNVYDMSPAVAEDIKKTEILDDTFRQNYESDPALSWQYFGSVTGMLRQYPAMQWRTDAMQNDEEIGQEEKKDKDDGGEEEADTYDCRVRSWFIEAATCSKDMVILMDTSGSMTGMGKTIARTTVNVILDTLSNNDFVTVLSYTNETYDVVPCFKDMLIQATPENVDTFKKAIIGVKTEGLANLTEAFSRAFSLLSTYRETRGCGINTPCNQLIMLVTDGVPGNLTEVFRTWNWRDNDTHIPVRVFTYLLGKEVTKVREIQWMACLNRGYYTHVHTLEEVREQVLKYIPVVARPMVLQEVIHPVVWTHAYADITLHKDEDVRQDASLLNTTAWQEYRLLTSVSTPVFDRKGNRNNRTRIANLLGVAGTDVPIDDIRKLTLPYKLGVNGYAFIVSNNGYVILHPDLRPVFKGKLKLNYNSIDLTEVEILDDGRGPRFSYRHVSCTGWKERNPGPEVLELRAALVDHKRGNLKGVPVKLHYDDNRRVTLERRDYFYAPLPGTPFGLAVALPNYGTTWIKVGDEIRRNQNLNINISEFFVGNNWRVHPGWVYCRFHYLEGHESANPEEEVRYFLDLLNKPGWRWSEQYEAYPLNENESNYTLNCGRQTLSHDDYYCNKELMQLLVFDAKATNASFNSDFVLDDQRAERLAKDYGVFLRFVATQSGLTRWHYLDTNKLPEDSDDIVFGDLHRRAVNEPWYKGAIFQNILDPNSISLSVPWEAGADATVTVSIGLFPKDGGKTAPAAVIGFQMPMTDLYRKFIQLTSAPANSSDPMNCAHVWIDCYLLDQNGFVVISEAHNDTGQFMGTQEGAVMNSMVNQGLYNPVDVYDYQAWCEEVRINDAASSLTEPLMHAWKLLLWFLLRVTWFTTQFVNLPVGYAKVHFDEDAPDPPPPPRPYLYHYPCDQKRVLYMINNTIAGQGITNHSDYCSRPFYARRVPHTNLLLVVVDAIYPSCYKRLVVTPVRISPLEYTNGSESAPCHKIPLNDLKRRRLEGCFTEHPLEYEIESCGGASGLTVSLLLLSTVVARIFGPPCNTRVMRPRFLPAIVILILIEAPDRGDSISSDKVGTWAKQLGFELSQLGKFVTNVEKFTESYKQAAVKPRDGTYLVHEIAKDIKAMMESKISAIKRIMDVAETSALSAPDADPPESFVFINAKNNTIDLKQSAHFGGQVNLNMSAVHVPTNVYDRASNVIRAIKWSEELDKTFINNYEQDPSLSWQYFGSATGFMRQYPAMNWVMEPVDLFDCRTRSWYIEAATSPKDVLILIDTSGSMTGIRREIARHVVNNILDTLGNNDFVNIITFSNVTKEVVPCFNDTLVQANLANVRELKRAILNLDTEKIANFSLALTTAFELLESYRMEREGARCNQAIMLITDGVPYNYKEIFETYNWRDNPNEPFKADMPVRMFTYLIGREVADVKEVQWMACANRGYFVHLCTLAEVREEHLYDIYFWLIVLYLNRELIDKTVVFKVLKYVPVMARPLVLGRTDHPTIWTPVYADVTDPKMTDWWWEQRESEEQKQRFLRLHGRRKLNTEERDRRFVQKQKKSHDQSGDLVEYRLMTSVSMPVFDRRENATRIADLLGVAGTDVPIEEIQKLMMPHLLGVNGYAFIVTNNGFILIHPDLRPVFQGILKPAYNSVDMAEVELMDQDKEPREFDEGIIMLRNDVVNQVNGSVTLHTKYHYDDMKRVGRIKRKYDYTGIPKTPFTVVVSLPEHEHTGNYRVHATEEIHRSHVSGKNVSDYFTGTNWRVHPHWLYCKYHYEDERSFNSSEEQLLHFLERTRQPGWRWNDMKQPSQPPEYSATNSGNDTHRKSKPTPYKADKDSYYCDRDLLLSLVFDAKVTQWFANPRTAREETGKDFQQRFGVTLAFMATHSGLTRWKDFLPNEEKPDQDDHFSKMYPRAIDEVWYKRAVEQHYVNSDSFVFSVPIDEEGADNTTLVTASRAIFIGTEKEKAPAAVVGFQFQHTALQALFQNITSSCKGDEKCTDCAADNWACYLIDDNGYVIAAEDRSDAGQFFGELRGPIMSSLVKEGVFEKIRIFDYQAVCFKSTQTSNDGSILLTPWKHAQQMVSWLVGQAAWAWAKAGIWESEYAEAYAYPNDDEGMHEDYPENGEKPPVDPKDEKLFDQKVLINRTRPEACDQEVYLYLRNASFNLSYIELGVNTKCRYIVQPVEYSNMILLVVNTDDGCEQTMPHLTITPEEIIYENNSLVCQKALTTLKRKRPQSCIRSHSRESEIKDLCGLASSMAPNVYLFFLSSMIYTLIQRVVFG</sequence>
<keyword evidence="15" id="KW-0407">Ion channel</keyword>
<dbReference type="InterPro" id="IPR002035">
    <property type="entry name" value="VWF_A"/>
</dbReference>
<evidence type="ECO:0000256" key="2">
    <source>
        <dbReference type="ARBA" id="ARBA00022448"/>
    </source>
</evidence>
<keyword evidence="9" id="KW-0851">Voltage-gated channel</keyword>
<keyword evidence="6" id="KW-0479">Metal-binding</keyword>
<evidence type="ECO:0000256" key="10">
    <source>
        <dbReference type="ARBA" id="ARBA00022989"/>
    </source>
</evidence>
<dbReference type="PANTHER" id="PTHR10166">
    <property type="entry name" value="VOLTAGE-DEPENDENT CALCIUM CHANNEL SUBUNIT ALPHA-2/DELTA-RELATED"/>
    <property type="match status" value="1"/>
</dbReference>
<dbReference type="Proteomes" id="UP000655588">
    <property type="component" value="Unassembled WGS sequence"/>
</dbReference>
<evidence type="ECO:0000256" key="13">
    <source>
        <dbReference type="ARBA" id="ARBA00023157"/>
    </source>
</evidence>
<keyword evidence="14" id="KW-0325">Glycoprotein</keyword>
<evidence type="ECO:0000256" key="14">
    <source>
        <dbReference type="ARBA" id="ARBA00023180"/>
    </source>
</evidence>
<keyword evidence="13" id="KW-1015">Disulfide bond</keyword>
<name>A0A833W6U0_9HYME</name>
<dbReference type="FunFam" id="3.40.50.410:FF:000095">
    <property type="entry name" value="Dihydropyridine-sensitive l-type calcium channel"/>
    <property type="match status" value="1"/>
</dbReference>
<keyword evidence="19" id="KW-1185">Reference proteome</keyword>
<dbReference type="SUPFAM" id="SSF53300">
    <property type="entry name" value="vWA-like"/>
    <property type="match status" value="2"/>
</dbReference>
<evidence type="ECO:0000256" key="16">
    <source>
        <dbReference type="SAM" id="MobiDB-lite"/>
    </source>
</evidence>
<gene>
    <name evidence="18" type="ORF">E2986_05143</name>
</gene>
<evidence type="ECO:0000256" key="9">
    <source>
        <dbReference type="ARBA" id="ARBA00022882"/>
    </source>
</evidence>